<dbReference type="PROSITE" id="PS50222">
    <property type="entry name" value="EF_HAND_2"/>
    <property type="match status" value="1"/>
</dbReference>
<evidence type="ECO:0000313" key="5">
    <source>
        <dbReference type="EMBL" id="EKX40593.1"/>
    </source>
</evidence>
<feature type="region of interest" description="Disordered" evidence="3">
    <location>
        <begin position="1"/>
        <end position="44"/>
    </location>
</feature>
<dbReference type="PANTHER" id="PTHR34894:SF5">
    <property type="entry name" value="EF-HAND DOMAIN-CONTAINING PROTEIN"/>
    <property type="match status" value="1"/>
</dbReference>
<evidence type="ECO:0000256" key="3">
    <source>
        <dbReference type="SAM" id="MobiDB-lite"/>
    </source>
</evidence>
<feature type="compositionally biased region" description="Basic and acidic residues" evidence="3">
    <location>
        <begin position="691"/>
        <end position="704"/>
    </location>
</feature>
<gene>
    <name evidence="5" type="ORF">GUITHDRAFT_113379</name>
</gene>
<dbReference type="PaxDb" id="55529-EKX40593"/>
<protein>
    <recommendedName>
        <fullName evidence="4">EF-hand domain-containing protein</fullName>
    </recommendedName>
</protein>
<dbReference type="InterPro" id="IPR018247">
    <property type="entry name" value="EF_Hand_1_Ca_BS"/>
</dbReference>
<accession>L1IWE9</accession>
<dbReference type="HOGENOM" id="CLU_355448_0_0_1"/>
<dbReference type="GeneID" id="17297176"/>
<dbReference type="InterPro" id="IPR002048">
    <property type="entry name" value="EF_hand_dom"/>
</dbReference>
<reference evidence="6" key="3">
    <citation type="submission" date="2015-06" db="UniProtKB">
        <authorList>
            <consortium name="EnsemblProtists"/>
        </authorList>
    </citation>
    <scope>IDENTIFICATION</scope>
</reference>
<keyword evidence="1" id="KW-0106">Calcium</keyword>
<keyword evidence="2" id="KW-0175">Coiled coil</keyword>
<evidence type="ECO:0000256" key="1">
    <source>
        <dbReference type="ARBA" id="ARBA00022837"/>
    </source>
</evidence>
<dbReference type="RefSeq" id="XP_005827573.1">
    <property type="nucleotide sequence ID" value="XM_005827516.1"/>
</dbReference>
<evidence type="ECO:0000256" key="2">
    <source>
        <dbReference type="SAM" id="Coils"/>
    </source>
</evidence>
<evidence type="ECO:0000259" key="4">
    <source>
        <dbReference type="PROSITE" id="PS50222"/>
    </source>
</evidence>
<dbReference type="SUPFAM" id="SSF47473">
    <property type="entry name" value="EF-hand"/>
    <property type="match status" value="1"/>
</dbReference>
<dbReference type="Gene3D" id="1.10.238.10">
    <property type="entry name" value="EF-hand"/>
    <property type="match status" value="1"/>
</dbReference>
<evidence type="ECO:0000313" key="6">
    <source>
        <dbReference type="EnsemblProtists" id="EKX40593"/>
    </source>
</evidence>
<dbReference type="EnsemblProtists" id="EKX40593">
    <property type="protein sequence ID" value="EKX40593"/>
    <property type="gene ID" value="GUITHDRAFT_113379"/>
</dbReference>
<feature type="compositionally biased region" description="Basic residues" evidence="3">
    <location>
        <begin position="110"/>
        <end position="122"/>
    </location>
</feature>
<feature type="coiled-coil region" evidence="2">
    <location>
        <begin position="336"/>
        <end position="363"/>
    </location>
</feature>
<evidence type="ECO:0000313" key="7">
    <source>
        <dbReference type="Proteomes" id="UP000011087"/>
    </source>
</evidence>
<organism evidence="5">
    <name type="scientific">Guillardia theta (strain CCMP2712)</name>
    <name type="common">Cryptophyte</name>
    <dbReference type="NCBI Taxonomy" id="905079"/>
    <lineage>
        <taxon>Eukaryota</taxon>
        <taxon>Cryptophyceae</taxon>
        <taxon>Pyrenomonadales</taxon>
        <taxon>Geminigeraceae</taxon>
        <taxon>Guillardia</taxon>
    </lineage>
</organism>
<dbReference type="PROSITE" id="PS00018">
    <property type="entry name" value="EF_HAND_1"/>
    <property type="match status" value="1"/>
</dbReference>
<dbReference type="KEGG" id="gtt:GUITHDRAFT_113379"/>
<dbReference type="AlphaFoldDB" id="L1IWE9"/>
<dbReference type="Proteomes" id="UP000011087">
    <property type="component" value="Unassembled WGS sequence"/>
</dbReference>
<reference evidence="7" key="2">
    <citation type="submission" date="2012-11" db="EMBL/GenBank/DDBJ databases">
        <authorList>
            <person name="Kuo A."/>
            <person name="Curtis B.A."/>
            <person name="Tanifuji G."/>
            <person name="Burki F."/>
            <person name="Gruber A."/>
            <person name="Irimia M."/>
            <person name="Maruyama S."/>
            <person name="Arias M.C."/>
            <person name="Ball S.G."/>
            <person name="Gile G.H."/>
            <person name="Hirakawa Y."/>
            <person name="Hopkins J.F."/>
            <person name="Rensing S.A."/>
            <person name="Schmutz J."/>
            <person name="Symeonidi A."/>
            <person name="Elias M."/>
            <person name="Eveleigh R.J."/>
            <person name="Herman E.K."/>
            <person name="Klute M.J."/>
            <person name="Nakayama T."/>
            <person name="Obornik M."/>
            <person name="Reyes-Prieto A."/>
            <person name="Armbrust E.V."/>
            <person name="Aves S.J."/>
            <person name="Beiko R.G."/>
            <person name="Coutinho P."/>
            <person name="Dacks J.B."/>
            <person name="Durnford D.G."/>
            <person name="Fast N.M."/>
            <person name="Green B.R."/>
            <person name="Grisdale C."/>
            <person name="Hempe F."/>
            <person name="Henrissat B."/>
            <person name="Hoppner M.P."/>
            <person name="Ishida K.-I."/>
            <person name="Kim E."/>
            <person name="Koreny L."/>
            <person name="Kroth P.G."/>
            <person name="Liu Y."/>
            <person name="Malik S.-B."/>
            <person name="Maier U.G."/>
            <person name="McRose D."/>
            <person name="Mock T."/>
            <person name="Neilson J.A."/>
            <person name="Onodera N.T."/>
            <person name="Poole A.M."/>
            <person name="Pritham E.J."/>
            <person name="Richards T.A."/>
            <person name="Rocap G."/>
            <person name="Roy S.W."/>
            <person name="Sarai C."/>
            <person name="Schaack S."/>
            <person name="Shirato S."/>
            <person name="Slamovits C.H."/>
            <person name="Spencer D.F."/>
            <person name="Suzuki S."/>
            <person name="Worden A.Z."/>
            <person name="Zauner S."/>
            <person name="Barry K."/>
            <person name="Bell C."/>
            <person name="Bharti A.K."/>
            <person name="Crow J.A."/>
            <person name="Grimwood J."/>
            <person name="Kramer R."/>
            <person name="Lindquist E."/>
            <person name="Lucas S."/>
            <person name="Salamov A."/>
            <person name="McFadden G.I."/>
            <person name="Lane C.E."/>
            <person name="Keeling P.J."/>
            <person name="Gray M.W."/>
            <person name="Grigoriev I.V."/>
            <person name="Archibald J.M."/>
        </authorList>
    </citation>
    <scope>NUCLEOTIDE SEQUENCE</scope>
    <source>
        <strain evidence="7">CCMP2712</strain>
    </source>
</reference>
<reference evidence="5 7" key="1">
    <citation type="journal article" date="2012" name="Nature">
        <title>Algal genomes reveal evolutionary mosaicism and the fate of nucleomorphs.</title>
        <authorList>
            <consortium name="DOE Joint Genome Institute"/>
            <person name="Curtis B.A."/>
            <person name="Tanifuji G."/>
            <person name="Burki F."/>
            <person name="Gruber A."/>
            <person name="Irimia M."/>
            <person name="Maruyama S."/>
            <person name="Arias M.C."/>
            <person name="Ball S.G."/>
            <person name="Gile G.H."/>
            <person name="Hirakawa Y."/>
            <person name="Hopkins J.F."/>
            <person name="Kuo A."/>
            <person name="Rensing S.A."/>
            <person name="Schmutz J."/>
            <person name="Symeonidi A."/>
            <person name="Elias M."/>
            <person name="Eveleigh R.J."/>
            <person name="Herman E.K."/>
            <person name="Klute M.J."/>
            <person name="Nakayama T."/>
            <person name="Obornik M."/>
            <person name="Reyes-Prieto A."/>
            <person name="Armbrust E.V."/>
            <person name="Aves S.J."/>
            <person name="Beiko R.G."/>
            <person name="Coutinho P."/>
            <person name="Dacks J.B."/>
            <person name="Durnford D.G."/>
            <person name="Fast N.M."/>
            <person name="Green B.R."/>
            <person name="Grisdale C.J."/>
            <person name="Hempel F."/>
            <person name="Henrissat B."/>
            <person name="Hoppner M.P."/>
            <person name="Ishida K."/>
            <person name="Kim E."/>
            <person name="Koreny L."/>
            <person name="Kroth P.G."/>
            <person name="Liu Y."/>
            <person name="Malik S.B."/>
            <person name="Maier U.G."/>
            <person name="McRose D."/>
            <person name="Mock T."/>
            <person name="Neilson J.A."/>
            <person name="Onodera N.T."/>
            <person name="Poole A.M."/>
            <person name="Pritham E.J."/>
            <person name="Richards T.A."/>
            <person name="Rocap G."/>
            <person name="Roy S.W."/>
            <person name="Sarai C."/>
            <person name="Schaack S."/>
            <person name="Shirato S."/>
            <person name="Slamovits C.H."/>
            <person name="Spencer D.F."/>
            <person name="Suzuki S."/>
            <person name="Worden A.Z."/>
            <person name="Zauner S."/>
            <person name="Barry K."/>
            <person name="Bell C."/>
            <person name="Bharti A.K."/>
            <person name="Crow J.A."/>
            <person name="Grimwood J."/>
            <person name="Kramer R."/>
            <person name="Lindquist E."/>
            <person name="Lucas S."/>
            <person name="Salamov A."/>
            <person name="McFadden G.I."/>
            <person name="Lane C.E."/>
            <person name="Keeling P.J."/>
            <person name="Gray M.W."/>
            <person name="Grigoriev I.V."/>
            <person name="Archibald J.M."/>
        </authorList>
    </citation>
    <scope>NUCLEOTIDE SEQUENCE</scope>
    <source>
        <strain evidence="5 7">CCMP2712</strain>
    </source>
</reference>
<name>L1IWE9_GUITC</name>
<dbReference type="EMBL" id="JH993030">
    <property type="protein sequence ID" value="EKX40593.1"/>
    <property type="molecule type" value="Genomic_DNA"/>
</dbReference>
<dbReference type="OrthoDB" id="540674at2759"/>
<dbReference type="PANTHER" id="PTHR34894">
    <property type="entry name" value="SAM-DEPENDENT METHYLTRANSFERASE RSMI, CONSERVED SITE"/>
    <property type="match status" value="1"/>
</dbReference>
<feature type="region of interest" description="Disordered" evidence="3">
    <location>
        <begin position="95"/>
        <end position="132"/>
    </location>
</feature>
<dbReference type="InterPro" id="IPR011992">
    <property type="entry name" value="EF-hand-dom_pair"/>
</dbReference>
<feature type="domain" description="EF-hand" evidence="4">
    <location>
        <begin position="593"/>
        <end position="628"/>
    </location>
</feature>
<feature type="region of interest" description="Disordered" evidence="3">
    <location>
        <begin position="675"/>
        <end position="704"/>
    </location>
</feature>
<proteinExistence type="predicted"/>
<keyword evidence="7" id="KW-1185">Reference proteome</keyword>
<dbReference type="SMART" id="SM00054">
    <property type="entry name" value="EFh"/>
    <property type="match status" value="1"/>
</dbReference>
<sequence length="790" mass="89623">MGNTKGKAGWKASGQANSKKDRGYEASPSNVMRPRSSMGLSSQRDLVTDTELSVYHAAMKAFPTKEPALTRQKMICTSCHDGLSVYDDRNPREEAMVHKPSAADEDDRSRFKRSKARVRRKVSSKEDEEDPRVEIKRNQQAMMSALEKLNALTDFSQEDLSKNALEGREVEWRVDDVEKYSQTIVAREKLSKFACASAPNWPALDVEMNKTNEILSKCEVLDKALAEMAKNQARQVQQIAESKAEVETVDRQVQTVEENVSYSADVSTRATRLMNASRMNNVGLGHMIDLENCIGEEGYKAMKNEMKSSSKRGRDVMAQQMAKAIKELLAERKKMIQVMETLIASAREHAKRAQETEKKETENKFVQTEPISFSTKESASRQVDSEQVGGEVDAAADSTSKAIRQWKDYLSQFANKPKASVAPASILYRFLKEIVYEFTVHKFGLKSVADARLSDLLGSLPAYKDSMPLARIFGRLCGLLEEEYSQDALIFFCSAYDLLESTSMGGSSRSMTWFDLGTSTRAAELVAKITKLQEPPPNVKDPPPHRVPKREWERFKAVMASKAHSSSQADKVTVDLELWLDAILDKTFEFLESQETDLIRIFNENDANGDGILTFEEFLELVRNMSGSSTHGKELLDQCQSAYAAMLKQSADGRITPKIFAQTWRHHYHITVRTKTERRDDVSDEEPADEDKDKQDEKGGRAENWDKMDDMLEEALWDIEQFKQDHPQITEQNIFLLQLLEQAQNVRYSIHQRIGTEEEALQNIRELKRNKIKVDNYDVISCNPPHVDSR</sequence>
<dbReference type="GO" id="GO:0005509">
    <property type="term" value="F:calcium ion binding"/>
    <property type="evidence" value="ECO:0007669"/>
    <property type="project" value="InterPro"/>
</dbReference>